<evidence type="ECO:0000313" key="2">
    <source>
        <dbReference type="EMBL" id="KAB8213982.1"/>
    </source>
</evidence>
<accession>A0A5N6E8P5</accession>
<dbReference type="EMBL" id="ML733561">
    <property type="protein sequence ID" value="KAB8213982.1"/>
    <property type="molecule type" value="Genomic_DNA"/>
</dbReference>
<name>A0A5N6E8P5_9EURO</name>
<gene>
    <name evidence="2" type="ORF">BDV33DRAFT_209696</name>
</gene>
<evidence type="ECO:0000256" key="1">
    <source>
        <dbReference type="SAM" id="MobiDB-lite"/>
    </source>
</evidence>
<feature type="compositionally biased region" description="Low complexity" evidence="1">
    <location>
        <begin position="105"/>
        <end position="117"/>
    </location>
</feature>
<evidence type="ECO:0000313" key="3">
    <source>
        <dbReference type="Proteomes" id="UP000326799"/>
    </source>
</evidence>
<sequence>MGCVHGNTIIDMNENQLRSRLKKWCIKKSSRREKWPNSLTYQNRADSNGKHSFVQSMPNEVLSTAKTVSAEQAGITASAPLPIDPRLSQPPSLPATSTSDGNDDTPPTYSSNTLYSTTNDFARAMQQVEAGQGHSSGSWLRYGG</sequence>
<proteinExistence type="predicted"/>
<dbReference type="AlphaFoldDB" id="A0A5N6E8P5"/>
<reference evidence="2 3" key="1">
    <citation type="submission" date="2019-04" db="EMBL/GenBank/DDBJ databases">
        <title>Fungal friends and foes A comparative genomics study of 23 Aspergillus species from section Flavi.</title>
        <authorList>
            <consortium name="DOE Joint Genome Institute"/>
            <person name="Kjaerbolling I."/>
            <person name="Vesth T.C."/>
            <person name="Frisvad J.C."/>
            <person name="Nybo J.L."/>
            <person name="Theobald S."/>
            <person name="Kildgaard S."/>
            <person name="Petersen T.I."/>
            <person name="Kuo A."/>
            <person name="Sato A."/>
            <person name="Lyhne E.K."/>
            <person name="Kogle M.E."/>
            <person name="Wiebenga A."/>
            <person name="Kun R.S."/>
            <person name="Lubbers R.J."/>
            <person name="Makela M.R."/>
            <person name="Barry K."/>
            <person name="Chovatia M."/>
            <person name="Clum A."/>
            <person name="Daum C."/>
            <person name="Haridas S."/>
            <person name="He G."/>
            <person name="LaButti K."/>
            <person name="Lipzen A."/>
            <person name="Mondo S."/>
            <person name="Pangilinan J."/>
            <person name="Riley R."/>
            <person name="Salamov A."/>
            <person name="Simmons B.A."/>
            <person name="Magnuson J.K."/>
            <person name="Henrissat B."/>
            <person name="Mortensen U.H."/>
            <person name="Larsen T.O."/>
            <person name="De vries R.P."/>
            <person name="Grigoriev I.V."/>
            <person name="Machida M."/>
            <person name="Baker S.E."/>
            <person name="Andersen M.R."/>
        </authorList>
    </citation>
    <scope>NUCLEOTIDE SEQUENCE [LARGE SCALE GENOMIC DNA]</scope>
    <source>
        <strain evidence="2 3">CBS 126849</strain>
    </source>
</reference>
<feature type="region of interest" description="Disordered" evidence="1">
    <location>
        <begin position="73"/>
        <end position="117"/>
    </location>
</feature>
<dbReference type="Proteomes" id="UP000326799">
    <property type="component" value="Unassembled WGS sequence"/>
</dbReference>
<organism evidence="2 3">
    <name type="scientific">Aspergillus novoparasiticus</name>
    <dbReference type="NCBI Taxonomy" id="986946"/>
    <lineage>
        <taxon>Eukaryota</taxon>
        <taxon>Fungi</taxon>
        <taxon>Dikarya</taxon>
        <taxon>Ascomycota</taxon>
        <taxon>Pezizomycotina</taxon>
        <taxon>Eurotiomycetes</taxon>
        <taxon>Eurotiomycetidae</taxon>
        <taxon>Eurotiales</taxon>
        <taxon>Aspergillaceae</taxon>
        <taxon>Aspergillus</taxon>
        <taxon>Aspergillus subgen. Circumdati</taxon>
    </lineage>
</organism>
<protein>
    <recommendedName>
        <fullName evidence="4">Clr5 domain-containing protein</fullName>
    </recommendedName>
</protein>
<evidence type="ECO:0008006" key="4">
    <source>
        <dbReference type="Google" id="ProtNLM"/>
    </source>
</evidence>
<keyword evidence="3" id="KW-1185">Reference proteome</keyword>